<dbReference type="PANTHER" id="PTHR33452:SF1">
    <property type="entry name" value="INNER MEMBRANE PROTEIN YPHA-RELATED"/>
    <property type="match status" value="1"/>
</dbReference>
<evidence type="ECO:0000256" key="5">
    <source>
        <dbReference type="ARBA" id="ARBA00022989"/>
    </source>
</evidence>
<proteinExistence type="inferred from homology"/>
<comment type="similarity">
    <text evidence="2">Belongs to the DoxX family.</text>
</comment>
<dbReference type="PANTHER" id="PTHR33452">
    <property type="entry name" value="OXIDOREDUCTASE CATD-RELATED"/>
    <property type="match status" value="1"/>
</dbReference>
<dbReference type="Proteomes" id="UP000557307">
    <property type="component" value="Unassembled WGS sequence"/>
</dbReference>
<evidence type="ECO:0000313" key="8">
    <source>
        <dbReference type="EMBL" id="MBB5282996.1"/>
    </source>
</evidence>
<keyword evidence="3" id="KW-1003">Cell membrane</keyword>
<dbReference type="RefSeq" id="WP_184172016.1">
    <property type="nucleotide sequence ID" value="NZ_JACHGF010000002.1"/>
</dbReference>
<evidence type="ECO:0000256" key="1">
    <source>
        <dbReference type="ARBA" id="ARBA00004651"/>
    </source>
</evidence>
<dbReference type="GO" id="GO:0005886">
    <property type="term" value="C:plasma membrane"/>
    <property type="evidence" value="ECO:0007669"/>
    <property type="project" value="UniProtKB-SubCell"/>
</dbReference>
<keyword evidence="9" id="KW-1185">Reference proteome</keyword>
<dbReference type="InterPro" id="IPR051907">
    <property type="entry name" value="DoxX-like_oxidoreductase"/>
</dbReference>
<keyword evidence="4 7" id="KW-0812">Transmembrane</keyword>
<keyword evidence="5 7" id="KW-1133">Transmembrane helix</keyword>
<gene>
    <name evidence="8" type="ORF">HNQ92_001122</name>
</gene>
<evidence type="ECO:0000256" key="7">
    <source>
        <dbReference type="SAM" id="Phobius"/>
    </source>
</evidence>
<dbReference type="Pfam" id="PF07681">
    <property type="entry name" value="DoxX"/>
    <property type="match status" value="1"/>
</dbReference>
<evidence type="ECO:0000256" key="6">
    <source>
        <dbReference type="ARBA" id="ARBA00023136"/>
    </source>
</evidence>
<sequence>MNRLFGISHNPSYLHVWLLLLRVGVAACMLTHGWPKLMKVLGGDFQFMDPIGIGAAPSLVLVTFSEAICSFLILLGLATRLATIPLIISCSVAALVAHAGDPFGKKEVLVLYILIYITLLVLGGGKYSADAAISQNKRGY</sequence>
<name>A0A840TFS4_9BACT</name>
<feature type="transmembrane region" description="Helical" evidence="7">
    <location>
        <begin position="81"/>
        <end position="97"/>
    </location>
</feature>
<organism evidence="8 9">
    <name type="scientific">Rhabdobacter roseus</name>
    <dbReference type="NCBI Taxonomy" id="1655419"/>
    <lineage>
        <taxon>Bacteria</taxon>
        <taxon>Pseudomonadati</taxon>
        <taxon>Bacteroidota</taxon>
        <taxon>Cytophagia</taxon>
        <taxon>Cytophagales</taxon>
        <taxon>Cytophagaceae</taxon>
        <taxon>Rhabdobacter</taxon>
    </lineage>
</organism>
<comment type="caution">
    <text evidence="8">The sequence shown here is derived from an EMBL/GenBank/DDBJ whole genome shotgun (WGS) entry which is preliminary data.</text>
</comment>
<keyword evidence="6 7" id="KW-0472">Membrane</keyword>
<evidence type="ECO:0000256" key="3">
    <source>
        <dbReference type="ARBA" id="ARBA00022475"/>
    </source>
</evidence>
<evidence type="ECO:0000256" key="4">
    <source>
        <dbReference type="ARBA" id="ARBA00022692"/>
    </source>
</evidence>
<feature type="transmembrane region" description="Helical" evidence="7">
    <location>
        <begin position="54"/>
        <end position="74"/>
    </location>
</feature>
<dbReference type="InterPro" id="IPR032808">
    <property type="entry name" value="DoxX"/>
</dbReference>
<feature type="transmembrane region" description="Helical" evidence="7">
    <location>
        <begin position="109"/>
        <end position="129"/>
    </location>
</feature>
<reference evidence="8 9" key="1">
    <citation type="submission" date="2020-08" db="EMBL/GenBank/DDBJ databases">
        <title>Genomic Encyclopedia of Type Strains, Phase IV (KMG-IV): sequencing the most valuable type-strain genomes for metagenomic binning, comparative biology and taxonomic classification.</title>
        <authorList>
            <person name="Goeker M."/>
        </authorList>
    </citation>
    <scope>NUCLEOTIDE SEQUENCE [LARGE SCALE GENOMIC DNA]</scope>
    <source>
        <strain evidence="8 9">DSM 105074</strain>
    </source>
</reference>
<feature type="transmembrane region" description="Helical" evidence="7">
    <location>
        <begin position="12"/>
        <end position="34"/>
    </location>
</feature>
<dbReference type="EMBL" id="JACHGF010000002">
    <property type="protein sequence ID" value="MBB5282996.1"/>
    <property type="molecule type" value="Genomic_DNA"/>
</dbReference>
<comment type="subcellular location">
    <subcellularLocation>
        <location evidence="1">Cell membrane</location>
        <topology evidence="1">Multi-pass membrane protein</topology>
    </subcellularLocation>
</comment>
<dbReference type="AlphaFoldDB" id="A0A840TFS4"/>
<accession>A0A840TFS4</accession>
<evidence type="ECO:0000313" key="9">
    <source>
        <dbReference type="Proteomes" id="UP000557307"/>
    </source>
</evidence>
<protein>
    <submittedName>
        <fullName evidence="8">Putative oxidoreductase</fullName>
    </submittedName>
</protein>
<evidence type="ECO:0000256" key="2">
    <source>
        <dbReference type="ARBA" id="ARBA00006679"/>
    </source>
</evidence>